<dbReference type="EMBL" id="KZ503303">
    <property type="protein sequence ID" value="PKU65928.1"/>
    <property type="molecule type" value="Genomic_DNA"/>
</dbReference>
<organism evidence="3 4">
    <name type="scientific">Dendrobium catenatum</name>
    <dbReference type="NCBI Taxonomy" id="906689"/>
    <lineage>
        <taxon>Eukaryota</taxon>
        <taxon>Viridiplantae</taxon>
        <taxon>Streptophyta</taxon>
        <taxon>Embryophyta</taxon>
        <taxon>Tracheophyta</taxon>
        <taxon>Spermatophyta</taxon>
        <taxon>Magnoliopsida</taxon>
        <taxon>Liliopsida</taxon>
        <taxon>Asparagales</taxon>
        <taxon>Orchidaceae</taxon>
        <taxon>Epidendroideae</taxon>
        <taxon>Malaxideae</taxon>
        <taxon>Dendrobiinae</taxon>
        <taxon>Dendrobium</taxon>
    </lineage>
</organism>
<dbReference type="InterPro" id="IPR044842">
    <property type="entry name" value="ALKBH9B/ALKBH10B-like"/>
</dbReference>
<feature type="region of interest" description="Disordered" evidence="2">
    <location>
        <begin position="91"/>
        <end position="114"/>
    </location>
</feature>
<dbReference type="InterPro" id="IPR037151">
    <property type="entry name" value="AlkB-like_sf"/>
</dbReference>
<dbReference type="STRING" id="906689.A0A2I0VR98"/>
<sequence length="629" mass="71336">MEVDPFLQSFDSSDLQIAKEFLTNWLPFLTKDLCEGCAASLLDRIQSLSPGAGIRFCSIFDFFLLFYSLSFPSPLTGYESRFCAVDEQRRYDPGEEEVDGGGEESGLGAGEERSSMAVGADEFCRASTDGWEHIKATGWDTDPATESPKVRMSWADELEEEEEEEARKNSLEDEMEEGKGEMRMKKTELSREQRERIRFSSVGRKKDFVCLERIDGKIVNILEGIELHTGVFSAAEQKKIVNFVYELEMKGRNYELDGKNTSPKSKHIPKNLIPEIICAKQVPQSNLDKQNENPSGILRNSTANPIPNIFKLMIKRLIGWHVMPVSCVPDSCSVNIYEPGYSVQPNIESHDFVRPFCTVSFLSECNMVFGFNLQVADAGEVKGSAPIPLPVGSVIVLNGNGANIAKHWVPAAPSKRISITFRKMAENKRPLGFRLEPDLQNIQPYDLGSATESQTENKEKESFVEIRTMGRGKKFNGRSNGPRGRRNFRNDGASASVFDRITPAKKLSHSSADADFTRNHSTAERARNSKSFFAPEYEADLQDHPDETEELQERVHHGWMNEEGGHYDRNKFSNDRSVRMEQKRIIITRNIDREDDSFSRRSPEFNPVHAPQVRIRTLKNHQRRVRMNQ</sequence>
<feature type="compositionally biased region" description="Basic and acidic residues" evidence="2">
    <location>
        <begin position="165"/>
        <end position="189"/>
    </location>
</feature>
<dbReference type="PANTHER" id="PTHR31447:SF5">
    <property type="entry name" value="FE2OG DIOXYGENASE DOMAIN-CONTAINING PROTEIN"/>
    <property type="match status" value="1"/>
</dbReference>
<reference evidence="3 4" key="1">
    <citation type="journal article" date="2016" name="Sci. Rep.">
        <title>The Dendrobium catenatum Lindl. genome sequence provides insights into polysaccharide synthase, floral development and adaptive evolution.</title>
        <authorList>
            <person name="Zhang G.Q."/>
            <person name="Xu Q."/>
            <person name="Bian C."/>
            <person name="Tsai W.C."/>
            <person name="Yeh C.M."/>
            <person name="Liu K.W."/>
            <person name="Yoshida K."/>
            <person name="Zhang L.S."/>
            <person name="Chang S.B."/>
            <person name="Chen F."/>
            <person name="Shi Y."/>
            <person name="Su Y.Y."/>
            <person name="Zhang Y.Q."/>
            <person name="Chen L.J."/>
            <person name="Yin Y."/>
            <person name="Lin M."/>
            <person name="Huang H."/>
            <person name="Deng H."/>
            <person name="Wang Z.W."/>
            <person name="Zhu S.L."/>
            <person name="Zhao X."/>
            <person name="Deng C."/>
            <person name="Niu S.C."/>
            <person name="Huang J."/>
            <person name="Wang M."/>
            <person name="Liu G.H."/>
            <person name="Yang H.J."/>
            <person name="Xiao X.J."/>
            <person name="Hsiao Y.Y."/>
            <person name="Wu W.L."/>
            <person name="Chen Y.Y."/>
            <person name="Mitsuda N."/>
            <person name="Ohme-Takagi M."/>
            <person name="Luo Y.B."/>
            <person name="Van de Peer Y."/>
            <person name="Liu Z.J."/>
        </authorList>
    </citation>
    <scope>NUCLEOTIDE SEQUENCE [LARGE SCALE GENOMIC DNA]</scope>
    <source>
        <tissue evidence="3">The whole plant</tissue>
    </source>
</reference>
<dbReference type="PANTHER" id="PTHR31447">
    <property type="entry name" value="HYDROXYPROLINE-RICH GLYCOPROTEIN FAMILY PROTEIN-RELATED"/>
    <property type="match status" value="1"/>
</dbReference>
<reference evidence="3 4" key="2">
    <citation type="journal article" date="2017" name="Nature">
        <title>The Apostasia genome and the evolution of orchids.</title>
        <authorList>
            <person name="Zhang G.Q."/>
            <person name="Liu K.W."/>
            <person name="Li Z."/>
            <person name="Lohaus R."/>
            <person name="Hsiao Y.Y."/>
            <person name="Niu S.C."/>
            <person name="Wang J.Y."/>
            <person name="Lin Y.C."/>
            <person name="Xu Q."/>
            <person name="Chen L.J."/>
            <person name="Yoshida K."/>
            <person name="Fujiwara S."/>
            <person name="Wang Z.W."/>
            <person name="Zhang Y.Q."/>
            <person name="Mitsuda N."/>
            <person name="Wang M."/>
            <person name="Liu G.H."/>
            <person name="Pecoraro L."/>
            <person name="Huang H.X."/>
            <person name="Xiao X.J."/>
            <person name="Lin M."/>
            <person name="Wu X.Y."/>
            <person name="Wu W.L."/>
            <person name="Chen Y.Y."/>
            <person name="Chang S.B."/>
            <person name="Sakamoto S."/>
            <person name="Ohme-Takagi M."/>
            <person name="Yagi M."/>
            <person name="Zeng S.J."/>
            <person name="Shen C.Y."/>
            <person name="Yeh C.M."/>
            <person name="Luo Y.B."/>
            <person name="Tsai W.C."/>
            <person name="Van de Peer Y."/>
            <person name="Liu Z.J."/>
        </authorList>
    </citation>
    <scope>NUCLEOTIDE SEQUENCE [LARGE SCALE GENOMIC DNA]</scope>
    <source>
        <tissue evidence="3">The whole plant</tissue>
    </source>
</reference>
<evidence type="ECO:0000313" key="3">
    <source>
        <dbReference type="EMBL" id="PKU65928.1"/>
    </source>
</evidence>
<feature type="compositionally biased region" description="Basic and acidic residues" evidence="2">
    <location>
        <begin position="515"/>
        <end position="527"/>
    </location>
</feature>
<dbReference type="SUPFAM" id="SSF51197">
    <property type="entry name" value="Clavaminate synthase-like"/>
    <property type="match status" value="1"/>
</dbReference>
<dbReference type="AlphaFoldDB" id="A0A2I0VR98"/>
<protein>
    <submittedName>
        <fullName evidence="3">Alkylated DNA repair protein alkB 5</fullName>
    </submittedName>
</protein>
<accession>A0A2I0VR98</accession>
<feature type="region of interest" description="Disordered" evidence="2">
    <location>
        <begin position="509"/>
        <end position="532"/>
    </location>
</feature>
<dbReference type="GO" id="GO:0006402">
    <property type="term" value="P:mRNA catabolic process"/>
    <property type="evidence" value="ECO:0007669"/>
    <property type="project" value="InterPro"/>
</dbReference>
<proteinExistence type="inferred from homology"/>
<evidence type="ECO:0000313" key="4">
    <source>
        <dbReference type="Proteomes" id="UP000233837"/>
    </source>
</evidence>
<evidence type="ECO:0000256" key="1">
    <source>
        <dbReference type="ARBA" id="ARBA00007879"/>
    </source>
</evidence>
<feature type="region of interest" description="Disordered" evidence="2">
    <location>
        <begin position="472"/>
        <end position="494"/>
    </location>
</feature>
<dbReference type="Proteomes" id="UP000233837">
    <property type="component" value="Unassembled WGS sequence"/>
</dbReference>
<evidence type="ECO:0000256" key="2">
    <source>
        <dbReference type="SAM" id="MobiDB-lite"/>
    </source>
</evidence>
<dbReference type="Gene3D" id="2.60.120.590">
    <property type="entry name" value="Alpha-ketoglutarate-dependent dioxygenase AlkB-like"/>
    <property type="match status" value="1"/>
</dbReference>
<feature type="region of interest" description="Disordered" evidence="2">
    <location>
        <begin position="156"/>
        <end position="189"/>
    </location>
</feature>
<name>A0A2I0VR98_9ASPA</name>
<dbReference type="GO" id="GO:0032451">
    <property type="term" value="F:demethylase activity"/>
    <property type="evidence" value="ECO:0007669"/>
    <property type="project" value="InterPro"/>
</dbReference>
<keyword evidence="4" id="KW-1185">Reference proteome</keyword>
<dbReference type="GO" id="GO:0003729">
    <property type="term" value="F:mRNA binding"/>
    <property type="evidence" value="ECO:0007669"/>
    <property type="project" value="InterPro"/>
</dbReference>
<gene>
    <name evidence="3" type="ORF">MA16_Dca009002</name>
</gene>
<comment type="similarity">
    <text evidence="1">Belongs to the alkB family.</text>
</comment>